<name>A0ABY6F943_9PSED</name>
<accession>A0ABY6F943</accession>
<sequence>MQGAQSRGLRDITLTFDENMKEVVSLTGESPVFERVSVFSFWIGHCQASVLLLIGVYTNGITRALAYSEKIIGGPMLGLCAPVSSAIVFPVRALPIDADDECRGHCAPLL</sequence>
<dbReference type="RefSeq" id="WP_263267407.1">
    <property type="nucleotide sequence ID" value="NZ_CP081201.1"/>
</dbReference>
<organism evidence="1 2">
    <name type="scientific">Pseudomonas phytophila</name>
    <dbReference type="NCBI Taxonomy" id="2867264"/>
    <lineage>
        <taxon>Bacteria</taxon>
        <taxon>Pseudomonadati</taxon>
        <taxon>Pseudomonadota</taxon>
        <taxon>Gammaproteobacteria</taxon>
        <taxon>Pseudomonadales</taxon>
        <taxon>Pseudomonadaceae</taxon>
        <taxon>Pseudomonas</taxon>
    </lineage>
</organism>
<keyword evidence="2" id="KW-1185">Reference proteome</keyword>
<proteinExistence type="predicted"/>
<dbReference type="Proteomes" id="UP001063228">
    <property type="component" value="Chromosome"/>
</dbReference>
<evidence type="ECO:0000313" key="2">
    <source>
        <dbReference type="Proteomes" id="UP001063228"/>
    </source>
</evidence>
<reference evidence="1" key="1">
    <citation type="submission" date="2021-08" db="EMBL/GenBank/DDBJ databases">
        <title>Complete genome sequence of Pseudomonas phytophila.</title>
        <authorList>
            <person name="Weir B.S."/>
            <person name="Templeton M.D."/>
            <person name="Arshed S."/>
            <person name="Andersen M.T."/>
            <person name="Jayaraman J."/>
        </authorList>
    </citation>
    <scope>NUCLEOTIDE SEQUENCE</scope>
    <source>
        <strain evidence="1">ICMP 23753</strain>
    </source>
</reference>
<protein>
    <submittedName>
        <fullName evidence="1">Uncharacterized protein</fullName>
    </submittedName>
</protein>
<evidence type="ECO:0000313" key="1">
    <source>
        <dbReference type="EMBL" id="UXZ94393.1"/>
    </source>
</evidence>
<dbReference type="EMBL" id="CP081201">
    <property type="protein sequence ID" value="UXZ94393.1"/>
    <property type="molecule type" value="Genomic_DNA"/>
</dbReference>
<gene>
    <name evidence="1" type="ORF">K3169_18700</name>
</gene>